<dbReference type="Pfam" id="PF13499">
    <property type="entry name" value="EF-hand_7"/>
    <property type="match status" value="1"/>
</dbReference>
<keyword evidence="5" id="KW-1185">Reference proteome</keyword>
<protein>
    <recommendedName>
        <fullName evidence="3">EF-hand domain-containing protein</fullName>
    </recommendedName>
</protein>
<sequence length="93" mass="10838">MEDDEAHEQADRERIFKRFDPNGDGKRSTTELGDCLKTLGSVTSYEVKRMMDEIDTDRDGYISYHEFELPRQREPTKLSGVGFLERTPFFSIV</sequence>
<dbReference type="SUPFAM" id="SSF47473">
    <property type="entry name" value="EF-hand"/>
    <property type="match status" value="1"/>
</dbReference>
<dbReference type="InterPro" id="IPR018247">
    <property type="entry name" value="EF_Hand_1_Ca_BS"/>
</dbReference>
<evidence type="ECO:0000256" key="1">
    <source>
        <dbReference type="ARBA" id="ARBA00022837"/>
    </source>
</evidence>
<dbReference type="AlphaFoldDB" id="A0AAV2EJN9"/>
<proteinExistence type="predicted"/>
<evidence type="ECO:0000259" key="3">
    <source>
        <dbReference type="PROSITE" id="PS50222"/>
    </source>
</evidence>
<reference evidence="4 5" key="1">
    <citation type="submission" date="2024-04" db="EMBL/GenBank/DDBJ databases">
        <authorList>
            <person name="Fracassetti M."/>
        </authorList>
    </citation>
    <scope>NUCLEOTIDE SEQUENCE [LARGE SCALE GENOMIC DNA]</scope>
</reference>
<name>A0AAV2EJN9_9ROSI</name>
<dbReference type="SMART" id="SM00054">
    <property type="entry name" value="EFh"/>
    <property type="match status" value="2"/>
</dbReference>
<dbReference type="CDD" id="cd00051">
    <property type="entry name" value="EFh"/>
    <property type="match status" value="1"/>
</dbReference>
<dbReference type="InterPro" id="IPR002048">
    <property type="entry name" value="EF_hand_dom"/>
</dbReference>
<dbReference type="PROSITE" id="PS00018">
    <property type="entry name" value="EF_HAND_1"/>
    <property type="match status" value="1"/>
</dbReference>
<dbReference type="EMBL" id="OZ034818">
    <property type="protein sequence ID" value="CAL1386119.1"/>
    <property type="molecule type" value="Genomic_DNA"/>
</dbReference>
<feature type="domain" description="EF-hand" evidence="3">
    <location>
        <begin position="7"/>
        <end position="42"/>
    </location>
</feature>
<dbReference type="Proteomes" id="UP001497516">
    <property type="component" value="Chromosome 5"/>
</dbReference>
<dbReference type="PROSITE" id="PS50222">
    <property type="entry name" value="EF_HAND_2"/>
    <property type="match status" value="2"/>
</dbReference>
<gene>
    <name evidence="4" type="ORF">LTRI10_LOCUS27206</name>
</gene>
<feature type="domain" description="EF-hand" evidence="3">
    <location>
        <begin position="46"/>
        <end position="77"/>
    </location>
</feature>
<evidence type="ECO:0000256" key="2">
    <source>
        <dbReference type="SAM" id="MobiDB-lite"/>
    </source>
</evidence>
<evidence type="ECO:0000313" key="5">
    <source>
        <dbReference type="Proteomes" id="UP001497516"/>
    </source>
</evidence>
<keyword evidence="1" id="KW-0106">Calcium</keyword>
<evidence type="ECO:0000313" key="4">
    <source>
        <dbReference type="EMBL" id="CAL1386119.1"/>
    </source>
</evidence>
<feature type="region of interest" description="Disordered" evidence="2">
    <location>
        <begin position="1"/>
        <end position="31"/>
    </location>
</feature>
<feature type="compositionally biased region" description="Basic and acidic residues" evidence="2">
    <location>
        <begin position="7"/>
        <end position="29"/>
    </location>
</feature>
<dbReference type="GO" id="GO:0005509">
    <property type="term" value="F:calcium ion binding"/>
    <property type="evidence" value="ECO:0007669"/>
    <property type="project" value="InterPro"/>
</dbReference>
<organism evidence="4 5">
    <name type="scientific">Linum trigynum</name>
    <dbReference type="NCBI Taxonomy" id="586398"/>
    <lineage>
        <taxon>Eukaryota</taxon>
        <taxon>Viridiplantae</taxon>
        <taxon>Streptophyta</taxon>
        <taxon>Embryophyta</taxon>
        <taxon>Tracheophyta</taxon>
        <taxon>Spermatophyta</taxon>
        <taxon>Magnoliopsida</taxon>
        <taxon>eudicotyledons</taxon>
        <taxon>Gunneridae</taxon>
        <taxon>Pentapetalae</taxon>
        <taxon>rosids</taxon>
        <taxon>fabids</taxon>
        <taxon>Malpighiales</taxon>
        <taxon>Linaceae</taxon>
        <taxon>Linum</taxon>
    </lineage>
</organism>
<dbReference type="Gene3D" id="1.10.238.10">
    <property type="entry name" value="EF-hand"/>
    <property type="match status" value="1"/>
</dbReference>
<dbReference type="InterPro" id="IPR011992">
    <property type="entry name" value="EF-hand-dom_pair"/>
</dbReference>
<accession>A0AAV2EJN9</accession>